<comment type="caution">
    <text evidence="1">The sequence shown here is derived from an EMBL/GenBank/DDBJ whole genome shotgun (WGS) entry which is preliminary data.</text>
</comment>
<protein>
    <submittedName>
        <fullName evidence="1">Uncharacterized protein</fullName>
    </submittedName>
</protein>
<dbReference type="EMBL" id="SJPM01000011">
    <property type="protein sequence ID" value="TWT92645.1"/>
    <property type="molecule type" value="Genomic_DNA"/>
</dbReference>
<reference evidence="1 2" key="1">
    <citation type="submission" date="2019-02" db="EMBL/GenBank/DDBJ databases">
        <title>Deep-cultivation of Planctomycetes and their phenomic and genomic characterization uncovers novel biology.</title>
        <authorList>
            <person name="Wiegand S."/>
            <person name="Jogler M."/>
            <person name="Boedeker C."/>
            <person name="Pinto D."/>
            <person name="Vollmers J."/>
            <person name="Rivas-Marin E."/>
            <person name="Kohn T."/>
            <person name="Peeters S.H."/>
            <person name="Heuer A."/>
            <person name="Rast P."/>
            <person name="Oberbeckmann S."/>
            <person name="Bunk B."/>
            <person name="Jeske O."/>
            <person name="Meyerdierks A."/>
            <person name="Storesund J.E."/>
            <person name="Kallscheuer N."/>
            <person name="Luecker S."/>
            <person name="Lage O.M."/>
            <person name="Pohl T."/>
            <person name="Merkel B.J."/>
            <person name="Hornburger P."/>
            <person name="Mueller R.-W."/>
            <person name="Bruemmer F."/>
            <person name="Labrenz M."/>
            <person name="Spormann A.M."/>
            <person name="Op Den Camp H."/>
            <person name="Overmann J."/>
            <person name="Amann R."/>
            <person name="Jetten M.S.M."/>
            <person name="Mascher T."/>
            <person name="Medema M.H."/>
            <person name="Devos D.P."/>
            <person name="Kaster A.-K."/>
            <person name="Ovreas L."/>
            <person name="Rohde M."/>
            <person name="Galperin M.Y."/>
            <person name="Jogler C."/>
        </authorList>
    </citation>
    <scope>NUCLEOTIDE SEQUENCE [LARGE SCALE GENOMIC DNA]</scope>
    <source>
        <strain evidence="1 2">Pla100</strain>
    </source>
</reference>
<organism evidence="1 2">
    <name type="scientific">Neorhodopirellula pilleata</name>
    <dbReference type="NCBI Taxonomy" id="2714738"/>
    <lineage>
        <taxon>Bacteria</taxon>
        <taxon>Pseudomonadati</taxon>
        <taxon>Planctomycetota</taxon>
        <taxon>Planctomycetia</taxon>
        <taxon>Pirellulales</taxon>
        <taxon>Pirellulaceae</taxon>
        <taxon>Neorhodopirellula</taxon>
    </lineage>
</organism>
<dbReference type="AlphaFoldDB" id="A0A5C5ZZT9"/>
<evidence type="ECO:0000313" key="1">
    <source>
        <dbReference type="EMBL" id="TWT92645.1"/>
    </source>
</evidence>
<proteinExistence type="predicted"/>
<dbReference type="Proteomes" id="UP000316213">
    <property type="component" value="Unassembled WGS sequence"/>
</dbReference>
<evidence type="ECO:0000313" key="2">
    <source>
        <dbReference type="Proteomes" id="UP000316213"/>
    </source>
</evidence>
<gene>
    <name evidence="1" type="ORF">Pla100_46650</name>
</gene>
<name>A0A5C5ZZT9_9BACT</name>
<keyword evidence="2" id="KW-1185">Reference proteome</keyword>
<sequence>MDLSVIGSCRVRTRLYSPDEFGDLGFGRRSLSGSPFPGGSPPYPTHLFDPHELVSWVNKVCKLDTDALPTFRVSLVLAASSGEHK</sequence>
<accession>A0A5C5ZZT9</accession>